<dbReference type="EMBL" id="QWET01000001">
    <property type="protein sequence ID" value="RIH66890.1"/>
    <property type="molecule type" value="Genomic_DNA"/>
</dbReference>
<dbReference type="Proteomes" id="UP000266441">
    <property type="component" value="Unassembled WGS sequence"/>
</dbReference>
<dbReference type="RefSeq" id="WP_119347916.1">
    <property type="nucleotide sequence ID" value="NZ_JBFHKJ010000093.1"/>
</dbReference>
<gene>
    <name evidence="1" type="ORF">D1164_00185</name>
</gene>
<dbReference type="OrthoDB" id="1011799at2"/>
<dbReference type="Gene3D" id="3.30.530.20">
    <property type="match status" value="1"/>
</dbReference>
<sequence>MAINKYISNVKLIDHNQQIVFDYLANFENLSEYLNSGLLEKITKQVPQVKISNFESDQDSCRFNITGMGLAEIRVVNREPHKTIKVESSGGLPMSFTFWIQLLPVSAFQTKIRLTLHADLNMMIKMMVGNKLEEGINQLAETLATLPYK</sequence>
<dbReference type="AlphaFoldDB" id="A0A399DA12"/>
<accession>A0A399DA12</accession>
<proteinExistence type="predicted"/>
<comment type="caution">
    <text evidence="1">The sequence shown here is derived from an EMBL/GenBank/DDBJ whole genome shotgun (WGS) entry which is preliminary data.</text>
</comment>
<protein>
    <submittedName>
        <fullName evidence="1">SRPBCC family protein</fullName>
    </submittedName>
</protein>
<reference evidence="1 2" key="1">
    <citation type="journal article" date="2015" name="Int. J. Syst. Evol. Microbiol.">
        <title>Mariniphaga sediminis sp. nov., isolated from coastal sediment.</title>
        <authorList>
            <person name="Wang F.Q."/>
            <person name="Shen Q.Y."/>
            <person name="Chen G.J."/>
            <person name="Du Z.J."/>
        </authorList>
    </citation>
    <scope>NUCLEOTIDE SEQUENCE [LARGE SCALE GENOMIC DNA]</scope>
    <source>
        <strain evidence="1 2">SY21</strain>
    </source>
</reference>
<dbReference type="InterPro" id="IPR023393">
    <property type="entry name" value="START-like_dom_sf"/>
</dbReference>
<evidence type="ECO:0000313" key="1">
    <source>
        <dbReference type="EMBL" id="RIH66890.1"/>
    </source>
</evidence>
<organism evidence="1 2">
    <name type="scientific">Mariniphaga sediminis</name>
    <dbReference type="NCBI Taxonomy" id="1628158"/>
    <lineage>
        <taxon>Bacteria</taxon>
        <taxon>Pseudomonadati</taxon>
        <taxon>Bacteroidota</taxon>
        <taxon>Bacteroidia</taxon>
        <taxon>Marinilabiliales</taxon>
        <taxon>Prolixibacteraceae</taxon>
        <taxon>Mariniphaga</taxon>
    </lineage>
</organism>
<keyword evidence="2" id="KW-1185">Reference proteome</keyword>
<evidence type="ECO:0000313" key="2">
    <source>
        <dbReference type="Proteomes" id="UP000266441"/>
    </source>
</evidence>
<dbReference type="SUPFAM" id="SSF55961">
    <property type="entry name" value="Bet v1-like"/>
    <property type="match status" value="1"/>
</dbReference>
<name>A0A399DA12_9BACT</name>